<evidence type="ECO:0000313" key="7">
    <source>
        <dbReference type="Proteomes" id="UP000294412"/>
    </source>
</evidence>
<dbReference type="EMBL" id="LR217703">
    <property type="protein sequence ID" value="VFP80155.1"/>
    <property type="molecule type" value="Genomic_DNA"/>
</dbReference>
<dbReference type="EC" id="2.4.99.24" evidence="4"/>
<evidence type="ECO:0000313" key="6">
    <source>
        <dbReference type="EMBL" id="VFP80155.1"/>
    </source>
</evidence>
<dbReference type="OrthoDB" id="9797795at2"/>
<comment type="similarity">
    <text evidence="3">Belongs to the glycosyltransferase 9 family.</text>
</comment>
<dbReference type="CDD" id="cd03789">
    <property type="entry name" value="GT9_LPS_heptosyltransferase"/>
    <property type="match status" value="1"/>
</dbReference>
<accession>A0A451D3C0</accession>
<sequence length="349" mass="40118">MKILIIGPSWIGDMMMSHSLYRALKIKNPESIIDVMAPSWSHPLLLRMPEVNEALLMPLGHGEIKWKERWNISQKLRIRNYNQAFVLPGSFKSALIPFLASIPRRTGWRGEMRYGLLNDIRILDHTIFPLMVQRYVALSYQKSYFYNRCNLLQDFPMPELKVSEEEKQTTLDAFQLLNQKRQIIGFCPGSASGLSKQWPYYHYAMLAKKLIEKGYRVLVIGSIHEQNIGEKILQNLPKKMHEYYHNLAGKTHLEDAIIILSCCHTIISNDSGLMHISAALNRPLLALYGISNPKFTPPLSKKAKIIDSMGKTRSIKMNHNSISYHQSLINLQPALVINELQNLHDTIED</sequence>
<keyword evidence="2 6" id="KW-0808">Transferase</keyword>
<dbReference type="Pfam" id="PF01075">
    <property type="entry name" value="Glyco_transf_9"/>
    <property type="match status" value="1"/>
</dbReference>
<evidence type="ECO:0000256" key="1">
    <source>
        <dbReference type="ARBA" id="ARBA00022676"/>
    </source>
</evidence>
<dbReference type="InterPro" id="IPR051199">
    <property type="entry name" value="LPS_LOS_Heptosyltrfase"/>
</dbReference>
<dbReference type="InterPro" id="IPR011910">
    <property type="entry name" value="RfaF"/>
</dbReference>
<dbReference type="GO" id="GO:0009244">
    <property type="term" value="P:lipopolysaccharide core region biosynthetic process"/>
    <property type="evidence" value="ECO:0007669"/>
    <property type="project" value="TreeGrafter"/>
</dbReference>
<dbReference type="GO" id="GO:0005829">
    <property type="term" value="C:cytosol"/>
    <property type="evidence" value="ECO:0007669"/>
    <property type="project" value="TreeGrafter"/>
</dbReference>
<dbReference type="InterPro" id="IPR002201">
    <property type="entry name" value="Glyco_trans_9"/>
</dbReference>
<reference evidence="6 7" key="1">
    <citation type="submission" date="2019-02" db="EMBL/GenBank/DDBJ databases">
        <authorList>
            <person name="Manzano-Marin A."/>
            <person name="Manzano-Marin A."/>
        </authorList>
    </citation>
    <scope>NUCLEOTIDE SEQUENCE [LARGE SCALE GENOMIC DNA]</scope>
    <source>
        <strain evidence="6 7">ErCicuneomaculata</strain>
    </source>
</reference>
<dbReference type="NCBIfam" id="TIGR02195">
    <property type="entry name" value="heptsyl_trn_II"/>
    <property type="match status" value="1"/>
</dbReference>
<protein>
    <recommendedName>
        <fullName evidence="4">lipopolysaccharide heptosyltransferase II</fullName>
        <ecNumber evidence="4">2.4.99.24</ecNumber>
    </recommendedName>
</protein>
<name>A0A451D3C0_9GAMM</name>
<dbReference type="SUPFAM" id="SSF53756">
    <property type="entry name" value="UDP-Glycosyltransferase/glycogen phosphorylase"/>
    <property type="match status" value="1"/>
</dbReference>
<dbReference type="PANTHER" id="PTHR30160:SF7">
    <property type="entry name" value="ADP-HEPTOSE--LPS HEPTOSYLTRANSFERASE 2"/>
    <property type="match status" value="1"/>
</dbReference>
<keyword evidence="1" id="KW-0328">Glycosyltransferase</keyword>
<dbReference type="AlphaFoldDB" id="A0A451D3C0"/>
<evidence type="ECO:0000256" key="4">
    <source>
        <dbReference type="ARBA" id="ARBA00044042"/>
    </source>
</evidence>
<dbReference type="FunFam" id="3.40.50.2000:FF:000023">
    <property type="entry name" value="ADP-heptose--LPS heptosyltransferase II"/>
    <property type="match status" value="1"/>
</dbReference>
<dbReference type="Proteomes" id="UP000294412">
    <property type="component" value="Chromosome"/>
</dbReference>
<dbReference type="PANTHER" id="PTHR30160">
    <property type="entry name" value="TETRAACYLDISACCHARIDE 4'-KINASE-RELATED"/>
    <property type="match status" value="1"/>
</dbReference>
<dbReference type="GO" id="GO:0008713">
    <property type="term" value="F:ADP-heptose-lipopolysaccharide heptosyltransferase activity"/>
    <property type="evidence" value="ECO:0007669"/>
    <property type="project" value="UniProtKB-EC"/>
</dbReference>
<dbReference type="RefSeq" id="WP_157993727.1">
    <property type="nucleotide sequence ID" value="NZ_LR217703.1"/>
</dbReference>
<dbReference type="Gene3D" id="3.40.50.2000">
    <property type="entry name" value="Glycogen Phosphorylase B"/>
    <property type="match status" value="2"/>
</dbReference>
<evidence type="ECO:0000256" key="3">
    <source>
        <dbReference type="ARBA" id="ARBA00043995"/>
    </source>
</evidence>
<proteinExistence type="inferred from homology"/>
<evidence type="ECO:0000256" key="2">
    <source>
        <dbReference type="ARBA" id="ARBA00022679"/>
    </source>
</evidence>
<gene>
    <name evidence="6" type="primary">rfaF</name>
    <name evidence="6" type="ORF">ERCICUMA2628_565</name>
</gene>
<comment type="catalytic activity">
    <reaction evidence="5">
        <text>an L-alpha-D-Hep-(1-&gt;5)-[alpha-Kdo-(2-&gt;4)]-alpha-Kdo-(2-&gt;6)-lipid A + ADP-L-glycero-beta-D-manno-heptose = an L-alpha-D-Hep-(1-&gt;3)-L-alpha-D-Hep-(1-&gt;5)-[alpha-Kdo-(2-&gt;4)]-alpha-Kdo-(2-&gt;6)-lipid A + ADP + H(+)</text>
        <dbReference type="Rhea" id="RHEA:74071"/>
        <dbReference type="ChEBI" id="CHEBI:15378"/>
        <dbReference type="ChEBI" id="CHEBI:61506"/>
        <dbReference type="ChEBI" id="CHEBI:193068"/>
        <dbReference type="ChEBI" id="CHEBI:193069"/>
        <dbReference type="ChEBI" id="CHEBI:456216"/>
        <dbReference type="EC" id="2.4.99.24"/>
    </reaction>
</comment>
<evidence type="ECO:0000256" key="5">
    <source>
        <dbReference type="ARBA" id="ARBA00047503"/>
    </source>
</evidence>
<organism evidence="6 7">
    <name type="scientific">Candidatus Erwinia haradaeae</name>
    <dbReference type="NCBI Taxonomy" id="1922217"/>
    <lineage>
        <taxon>Bacteria</taxon>
        <taxon>Pseudomonadati</taxon>
        <taxon>Pseudomonadota</taxon>
        <taxon>Gammaproteobacteria</taxon>
        <taxon>Enterobacterales</taxon>
        <taxon>Erwiniaceae</taxon>
        <taxon>Erwinia</taxon>
    </lineage>
</organism>